<sequence>MIYAAQNGVYAFINGMREAIPDLLSVTDNNGRGIF</sequence>
<dbReference type="EMBL" id="LXQA010672260">
    <property type="protein sequence ID" value="MCI65249.1"/>
    <property type="molecule type" value="Genomic_DNA"/>
</dbReference>
<dbReference type="AlphaFoldDB" id="A0A392TWB6"/>
<accession>A0A392TWB6</accession>
<keyword evidence="2" id="KW-1185">Reference proteome</keyword>
<feature type="non-terminal residue" evidence="1">
    <location>
        <position position="35"/>
    </location>
</feature>
<comment type="caution">
    <text evidence="1">The sequence shown here is derived from an EMBL/GenBank/DDBJ whole genome shotgun (WGS) entry which is preliminary data.</text>
</comment>
<name>A0A392TWB6_9FABA</name>
<organism evidence="1 2">
    <name type="scientific">Trifolium medium</name>
    <dbReference type="NCBI Taxonomy" id="97028"/>
    <lineage>
        <taxon>Eukaryota</taxon>
        <taxon>Viridiplantae</taxon>
        <taxon>Streptophyta</taxon>
        <taxon>Embryophyta</taxon>
        <taxon>Tracheophyta</taxon>
        <taxon>Spermatophyta</taxon>
        <taxon>Magnoliopsida</taxon>
        <taxon>eudicotyledons</taxon>
        <taxon>Gunneridae</taxon>
        <taxon>Pentapetalae</taxon>
        <taxon>rosids</taxon>
        <taxon>fabids</taxon>
        <taxon>Fabales</taxon>
        <taxon>Fabaceae</taxon>
        <taxon>Papilionoideae</taxon>
        <taxon>50 kb inversion clade</taxon>
        <taxon>NPAAA clade</taxon>
        <taxon>Hologalegina</taxon>
        <taxon>IRL clade</taxon>
        <taxon>Trifolieae</taxon>
        <taxon>Trifolium</taxon>
    </lineage>
</organism>
<dbReference type="Proteomes" id="UP000265520">
    <property type="component" value="Unassembled WGS sequence"/>
</dbReference>
<reference evidence="1 2" key="1">
    <citation type="journal article" date="2018" name="Front. Plant Sci.">
        <title>Red Clover (Trifolium pratense) and Zigzag Clover (T. medium) - A Picture of Genomic Similarities and Differences.</title>
        <authorList>
            <person name="Dluhosova J."/>
            <person name="Istvanek J."/>
            <person name="Nedelnik J."/>
            <person name="Repkova J."/>
        </authorList>
    </citation>
    <scope>NUCLEOTIDE SEQUENCE [LARGE SCALE GENOMIC DNA]</scope>
    <source>
        <strain evidence="2">cv. 10/8</strain>
        <tissue evidence="1">Leaf</tissue>
    </source>
</reference>
<protein>
    <submittedName>
        <fullName evidence="1">Uncharacterized protein</fullName>
    </submittedName>
</protein>
<evidence type="ECO:0000313" key="1">
    <source>
        <dbReference type="EMBL" id="MCI65249.1"/>
    </source>
</evidence>
<evidence type="ECO:0000313" key="2">
    <source>
        <dbReference type="Proteomes" id="UP000265520"/>
    </source>
</evidence>
<proteinExistence type="predicted"/>